<reference evidence="1" key="1">
    <citation type="journal article" date="2023" name="Nat. Commun.">
        <title>Diploid and tetraploid genomes of Acorus and the evolution of monocots.</title>
        <authorList>
            <person name="Ma L."/>
            <person name="Liu K.W."/>
            <person name="Li Z."/>
            <person name="Hsiao Y.Y."/>
            <person name="Qi Y."/>
            <person name="Fu T."/>
            <person name="Tang G.D."/>
            <person name="Zhang D."/>
            <person name="Sun W.H."/>
            <person name="Liu D.K."/>
            <person name="Li Y."/>
            <person name="Chen G.Z."/>
            <person name="Liu X.D."/>
            <person name="Liao X.Y."/>
            <person name="Jiang Y.T."/>
            <person name="Yu X."/>
            <person name="Hao Y."/>
            <person name="Huang J."/>
            <person name="Zhao X.W."/>
            <person name="Ke S."/>
            <person name="Chen Y.Y."/>
            <person name="Wu W.L."/>
            <person name="Hsu J.L."/>
            <person name="Lin Y.F."/>
            <person name="Huang M.D."/>
            <person name="Li C.Y."/>
            <person name="Huang L."/>
            <person name="Wang Z.W."/>
            <person name="Zhao X."/>
            <person name="Zhong W.Y."/>
            <person name="Peng D.H."/>
            <person name="Ahmad S."/>
            <person name="Lan S."/>
            <person name="Zhang J.S."/>
            <person name="Tsai W.C."/>
            <person name="Van de Peer Y."/>
            <person name="Liu Z.J."/>
        </authorList>
    </citation>
    <scope>NUCLEOTIDE SEQUENCE</scope>
    <source>
        <strain evidence="1">CP</strain>
    </source>
</reference>
<gene>
    <name evidence="1" type="ORF">QJS10_CPA16g01536</name>
</gene>
<accession>A0AAV9D312</accession>
<evidence type="ECO:0000313" key="2">
    <source>
        <dbReference type="Proteomes" id="UP001180020"/>
    </source>
</evidence>
<evidence type="ECO:0000313" key="1">
    <source>
        <dbReference type="EMBL" id="KAK1295217.1"/>
    </source>
</evidence>
<protein>
    <submittedName>
        <fullName evidence="1">Uncharacterized protein</fullName>
    </submittedName>
</protein>
<organism evidence="1 2">
    <name type="scientific">Acorus calamus</name>
    <name type="common">Sweet flag</name>
    <dbReference type="NCBI Taxonomy" id="4465"/>
    <lineage>
        <taxon>Eukaryota</taxon>
        <taxon>Viridiplantae</taxon>
        <taxon>Streptophyta</taxon>
        <taxon>Embryophyta</taxon>
        <taxon>Tracheophyta</taxon>
        <taxon>Spermatophyta</taxon>
        <taxon>Magnoliopsida</taxon>
        <taxon>Liliopsida</taxon>
        <taxon>Acoraceae</taxon>
        <taxon>Acorus</taxon>
    </lineage>
</organism>
<dbReference type="EMBL" id="JAUJYO010000016">
    <property type="protein sequence ID" value="KAK1295217.1"/>
    <property type="molecule type" value="Genomic_DNA"/>
</dbReference>
<comment type="caution">
    <text evidence="1">The sequence shown here is derived from an EMBL/GenBank/DDBJ whole genome shotgun (WGS) entry which is preliminary data.</text>
</comment>
<dbReference type="AlphaFoldDB" id="A0AAV9D312"/>
<proteinExistence type="predicted"/>
<name>A0AAV9D312_ACOCL</name>
<sequence length="64" mass="7693">MRLLLLRSPNKKEKVILLVQAKVFQGLLYHFRGHLRGEVIETKRRGTFKDHNYKWPTERIKSFA</sequence>
<dbReference type="Proteomes" id="UP001180020">
    <property type="component" value="Unassembled WGS sequence"/>
</dbReference>
<keyword evidence="2" id="KW-1185">Reference proteome</keyword>
<reference evidence="1" key="2">
    <citation type="submission" date="2023-06" db="EMBL/GenBank/DDBJ databases">
        <authorList>
            <person name="Ma L."/>
            <person name="Liu K.-W."/>
            <person name="Li Z."/>
            <person name="Hsiao Y.-Y."/>
            <person name="Qi Y."/>
            <person name="Fu T."/>
            <person name="Tang G."/>
            <person name="Zhang D."/>
            <person name="Sun W.-H."/>
            <person name="Liu D.-K."/>
            <person name="Li Y."/>
            <person name="Chen G.-Z."/>
            <person name="Liu X.-D."/>
            <person name="Liao X.-Y."/>
            <person name="Jiang Y.-T."/>
            <person name="Yu X."/>
            <person name="Hao Y."/>
            <person name="Huang J."/>
            <person name="Zhao X.-W."/>
            <person name="Ke S."/>
            <person name="Chen Y.-Y."/>
            <person name="Wu W.-L."/>
            <person name="Hsu J.-L."/>
            <person name="Lin Y.-F."/>
            <person name="Huang M.-D."/>
            <person name="Li C.-Y."/>
            <person name="Huang L."/>
            <person name="Wang Z.-W."/>
            <person name="Zhao X."/>
            <person name="Zhong W.-Y."/>
            <person name="Peng D.-H."/>
            <person name="Ahmad S."/>
            <person name="Lan S."/>
            <person name="Zhang J.-S."/>
            <person name="Tsai W.-C."/>
            <person name="Van De Peer Y."/>
            <person name="Liu Z.-J."/>
        </authorList>
    </citation>
    <scope>NUCLEOTIDE SEQUENCE</scope>
    <source>
        <strain evidence="1">CP</strain>
        <tissue evidence="1">Leaves</tissue>
    </source>
</reference>